<proteinExistence type="predicted"/>
<dbReference type="PROSITE" id="PS50404">
    <property type="entry name" value="GST_NTER"/>
    <property type="match status" value="1"/>
</dbReference>
<dbReference type="SUPFAM" id="SSF52833">
    <property type="entry name" value="Thioredoxin-like"/>
    <property type="match status" value="1"/>
</dbReference>
<dbReference type="AlphaFoldDB" id="A0A165R873"/>
<sequence>MSAPSQRAIKLFDLRSNLSPQAWSLHAWRTRLVLNYKKLPYTTEWVAMPDLRTVIPAVGGPPTQENDPKYSVPVIIDAIADPPVVLSDSTIIADYLEKTYPEPTIYPHGKESQMRYTAAIVDHVIMQMVFLVVPTAPKILSERDAEYFIATRKLVFGFDVQDIVARGPEEEAGWWQGLEDGLSRLSALTDEIDHGERWLFGTAQGPGYADFVLVAALYAFKVAVPEGSWERIKRLNGGKWGKHLDNAREFMEVL</sequence>
<dbReference type="Proteomes" id="UP000076727">
    <property type="component" value="Unassembled WGS sequence"/>
</dbReference>
<name>A0A165R873_9APHY</name>
<feature type="domain" description="GST N-terminal" evidence="1">
    <location>
        <begin position="14"/>
        <end position="104"/>
    </location>
</feature>
<dbReference type="Gene3D" id="3.40.30.10">
    <property type="entry name" value="Glutaredoxin"/>
    <property type="match status" value="1"/>
</dbReference>
<evidence type="ECO:0000313" key="3">
    <source>
        <dbReference type="Proteomes" id="UP000076727"/>
    </source>
</evidence>
<keyword evidence="3" id="KW-1185">Reference proteome</keyword>
<dbReference type="InterPro" id="IPR004045">
    <property type="entry name" value="Glutathione_S-Trfase_N"/>
</dbReference>
<dbReference type="EMBL" id="KV429051">
    <property type="protein sequence ID" value="KZT70427.1"/>
    <property type="molecule type" value="Genomic_DNA"/>
</dbReference>
<reference evidence="2 3" key="1">
    <citation type="journal article" date="2016" name="Mol. Biol. Evol.">
        <title>Comparative Genomics of Early-Diverging Mushroom-Forming Fungi Provides Insights into the Origins of Lignocellulose Decay Capabilities.</title>
        <authorList>
            <person name="Nagy L.G."/>
            <person name="Riley R."/>
            <person name="Tritt A."/>
            <person name="Adam C."/>
            <person name="Daum C."/>
            <person name="Floudas D."/>
            <person name="Sun H."/>
            <person name="Yadav J.S."/>
            <person name="Pangilinan J."/>
            <person name="Larsson K.H."/>
            <person name="Matsuura K."/>
            <person name="Barry K."/>
            <person name="Labutti K."/>
            <person name="Kuo R."/>
            <person name="Ohm R.A."/>
            <person name="Bhattacharya S.S."/>
            <person name="Shirouzu T."/>
            <person name="Yoshinaga Y."/>
            <person name="Martin F.M."/>
            <person name="Grigoriev I.V."/>
            <person name="Hibbett D.S."/>
        </authorList>
    </citation>
    <scope>NUCLEOTIDE SEQUENCE [LARGE SCALE GENOMIC DNA]</scope>
    <source>
        <strain evidence="2 3">L-15889</strain>
    </source>
</reference>
<gene>
    <name evidence="2" type="ORF">DAEQUDRAFT_708446</name>
</gene>
<dbReference type="OrthoDB" id="4951845at2759"/>
<dbReference type="Pfam" id="PF13409">
    <property type="entry name" value="GST_N_2"/>
    <property type="match status" value="1"/>
</dbReference>
<organism evidence="2 3">
    <name type="scientific">Daedalea quercina L-15889</name>
    <dbReference type="NCBI Taxonomy" id="1314783"/>
    <lineage>
        <taxon>Eukaryota</taxon>
        <taxon>Fungi</taxon>
        <taxon>Dikarya</taxon>
        <taxon>Basidiomycota</taxon>
        <taxon>Agaricomycotina</taxon>
        <taxon>Agaricomycetes</taxon>
        <taxon>Polyporales</taxon>
        <taxon>Fomitopsis</taxon>
    </lineage>
</organism>
<dbReference type="InterPro" id="IPR054416">
    <property type="entry name" value="GST_UstS-like_C"/>
</dbReference>
<evidence type="ECO:0000313" key="2">
    <source>
        <dbReference type="EMBL" id="KZT70427.1"/>
    </source>
</evidence>
<dbReference type="STRING" id="1314783.A0A165R873"/>
<dbReference type="Gene3D" id="1.20.1050.10">
    <property type="match status" value="1"/>
</dbReference>
<evidence type="ECO:0000259" key="1">
    <source>
        <dbReference type="PROSITE" id="PS50404"/>
    </source>
</evidence>
<protein>
    <recommendedName>
        <fullName evidence="1">GST N-terminal domain-containing protein</fullName>
    </recommendedName>
</protein>
<accession>A0A165R873</accession>
<dbReference type="Pfam" id="PF22041">
    <property type="entry name" value="GST_C_7"/>
    <property type="match status" value="1"/>
</dbReference>
<dbReference type="InterPro" id="IPR036249">
    <property type="entry name" value="Thioredoxin-like_sf"/>
</dbReference>